<organism evidence="2 3">
    <name type="scientific">Lacisediminihabitans profunda</name>
    <dbReference type="NCBI Taxonomy" id="2594790"/>
    <lineage>
        <taxon>Bacteria</taxon>
        <taxon>Bacillati</taxon>
        <taxon>Actinomycetota</taxon>
        <taxon>Actinomycetes</taxon>
        <taxon>Micrococcales</taxon>
        <taxon>Microbacteriaceae</taxon>
        <taxon>Lacisediminihabitans</taxon>
    </lineage>
</organism>
<keyword evidence="1" id="KW-1133">Transmembrane helix</keyword>
<feature type="transmembrane region" description="Helical" evidence="1">
    <location>
        <begin position="92"/>
        <end position="108"/>
    </location>
</feature>
<reference evidence="2 3" key="1">
    <citation type="submission" date="2019-08" db="EMBL/GenBank/DDBJ databases">
        <title>Bacterial whole genome sequence for Glaciihabitans sp. CHu50b-6-2.</title>
        <authorList>
            <person name="Jin L."/>
        </authorList>
    </citation>
    <scope>NUCLEOTIDE SEQUENCE [LARGE SCALE GENOMIC DNA]</scope>
    <source>
        <strain evidence="2 3">CHu50b-6-2</strain>
    </source>
</reference>
<gene>
    <name evidence="2" type="ORF">FVP33_17465</name>
</gene>
<accession>A0A5C8ULC3</accession>
<feature type="transmembrane region" description="Helical" evidence="1">
    <location>
        <begin position="35"/>
        <end position="54"/>
    </location>
</feature>
<keyword evidence="3" id="KW-1185">Reference proteome</keyword>
<evidence type="ECO:0000313" key="2">
    <source>
        <dbReference type="EMBL" id="TXN28263.1"/>
    </source>
</evidence>
<dbReference type="RefSeq" id="WP_147784977.1">
    <property type="nucleotide sequence ID" value="NZ_VRMG01000015.1"/>
</dbReference>
<dbReference type="EMBL" id="VRMG01000015">
    <property type="protein sequence ID" value="TXN28263.1"/>
    <property type="molecule type" value="Genomic_DNA"/>
</dbReference>
<feature type="transmembrane region" description="Helical" evidence="1">
    <location>
        <begin position="139"/>
        <end position="159"/>
    </location>
</feature>
<dbReference type="Proteomes" id="UP000321379">
    <property type="component" value="Unassembled WGS sequence"/>
</dbReference>
<protein>
    <submittedName>
        <fullName evidence="2">Uncharacterized protein</fullName>
    </submittedName>
</protein>
<feature type="transmembrane region" description="Helical" evidence="1">
    <location>
        <begin position="61"/>
        <end position="80"/>
    </location>
</feature>
<keyword evidence="1" id="KW-0472">Membrane</keyword>
<evidence type="ECO:0000256" key="1">
    <source>
        <dbReference type="SAM" id="Phobius"/>
    </source>
</evidence>
<name>A0A5C8ULC3_9MICO</name>
<keyword evidence="1" id="KW-0812">Transmembrane</keyword>
<evidence type="ECO:0000313" key="3">
    <source>
        <dbReference type="Proteomes" id="UP000321379"/>
    </source>
</evidence>
<sequence>MNITVPRYLIIGLAAIFSAYHLLLASVSIDVPREKGPYVAAMLLYAIATVASLWPSRTARMPLWLAAFNAVVAIVVPLLVTSQLNKVVGDSYAAWHTAAIGTLMVITSTRRRHTFAWIGTGALIVETIAWSGVGGLLAYGVIGSTAWVAVSHALSLSLAKASRDTRQYALAEREAVEWRAAQEAHVSERQFRLGQTSRMSLPMLQRIVSVGGELTEAQRRECLYLEGAIRDEIRGRKLLNDRVREQVMVARRKGTTVTLLDEGGIDDLDDDELERVLNRLAEAIRDTQTGKLIARTVPEGSDIAVTVVGLSSSDDGHASALGSHGVDDEEDEVDLWLEIPRVAAREHASTL</sequence>
<comment type="caution">
    <text evidence="2">The sequence shown here is derived from an EMBL/GenBank/DDBJ whole genome shotgun (WGS) entry which is preliminary data.</text>
</comment>
<proteinExistence type="predicted"/>
<feature type="transmembrane region" description="Helical" evidence="1">
    <location>
        <begin position="7"/>
        <end position="29"/>
    </location>
</feature>
<dbReference type="AlphaFoldDB" id="A0A5C8ULC3"/>